<organism evidence="7 8">
    <name type="scientific">Phocaeicola massiliensis B84634 = Timone 84634 = DSM 17679 = JCM 13223</name>
    <dbReference type="NCBI Taxonomy" id="1121098"/>
    <lineage>
        <taxon>Bacteria</taxon>
        <taxon>Pseudomonadati</taxon>
        <taxon>Bacteroidota</taxon>
        <taxon>Bacteroidia</taxon>
        <taxon>Bacteroidales</taxon>
        <taxon>Bacteroidaceae</taxon>
        <taxon>Phocaeicola</taxon>
    </lineage>
</organism>
<keyword evidence="2 5" id="KW-0812">Transmembrane</keyword>
<dbReference type="SUPFAM" id="SSF103473">
    <property type="entry name" value="MFS general substrate transporter"/>
    <property type="match status" value="1"/>
</dbReference>
<dbReference type="Proteomes" id="UP000017831">
    <property type="component" value="Unassembled WGS sequence"/>
</dbReference>
<feature type="transmembrane region" description="Helical" evidence="5">
    <location>
        <begin position="382"/>
        <end position="403"/>
    </location>
</feature>
<evidence type="ECO:0000256" key="3">
    <source>
        <dbReference type="ARBA" id="ARBA00022989"/>
    </source>
</evidence>
<feature type="transmembrane region" description="Helical" evidence="5">
    <location>
        <begin position="320"/>
        <end position="338"/>
    </location>
</feature>
<comment type="caution">
    <text evidence="7">The sequence shown here is derived from an EMBL/GenBank/DDBJ whole genome shotgun (WGS) entry which is preliminary data.</text>
</comment>
<dbReference type="PATRIC" id="fig|1121098.3.peg.3244"/>
<feature type="transmembrane region" description="Helical" evidence="5">
    <location>
        <begin position="85"/>
        <end position="107"/>
    </location>
</feature>
<dbReference type="PANTHER" id="PTHR11662">
    <property type="entry name" value="SOLUTE CARRIER FAMILY 17"/>
    <property type="match status" value="1"/>
</dbReference>
<dbReference type="InterPro" id="IPR011701">
    <property type="entry name" value="MFS"/>
</dbReference>
<feature type="transmembrane region" description="Helical" evidence="5">
    <location>
        <begin position="459"/>
        <end position="478"/>
    </location>
</feature>
<feature type="domain" description="Major facilitator superfamily (MFS) profile" evidence="6">
    <location>
        <begin position="18"/>
        <end position="487"/>
    </location>
</feature>
<feature type="transmembrane region" description="Helical" evidence="5">
    <location>
        <begin position="55"/>
        <end position="73"/>
    </location>
</feature>
<feature type="transmembrane region" description="Helical" evidence="5">
    <location>
        <begin position="12"/>
        <end position="31"/>
    </location>
</feature>
<reference evidence="7 8" key="1">
    <citation type="submission" date="2013-04" db="EMBL/GenBank/DDBJ databases">
        <title>The Genome Sequence of Bacteroides massiliensis DSM 17679.</title>
        <authorList>
            <consortium name="The Broad Institute Genomics Platform"/>
            <person name="Earl A."/>
            <person name="Ward D."/>
            <person name="Feldgarden M."/>
            <person name="Gevers D."/>
            <person name="Martens E."/>
            <person name="Fenner L."/>
            <person name="Roux V."/>
            <person name="Mallet M.N."/>
            <person name="Raoult D."/>
            <person name="Walker B."/>
            <person name="Young S."/>
            <person name="Zeng Q."/>
            <person name="Gargeya S."/>
            <person name="Fitzgerald M."/>
            <person name="Haas B."/>
            <person name="Abouelleil A."/>
            <person name="Allen A.W."/>
            <person name="Alvarado L."/>
            <person name="Arachchi H.M."/>
            <person name="Berlin A.M."/>
            <person name="Chapman S.B."/>
            <person name="Gainer-Dewar J."/>
            <person name="Goldberg J."/>
            <person name="Griggs A."/>
            <person name="Gujja S."/>
            <person name="Hansen M."/>
            <person name="Howarth C."/>
            <person name="Imamovic A."/>
            <person name="Ireland A."/>
            <person name="Larimer J."/>
            <person name="McCowan C."/>
            <person name="Murphy C."/>
            <person name="Pearson M."/>
            <person name="Poon T.W."/>
            <person name="Priest M."/>
            <person name="Roberts A."/>
            <person name="Saif S."/>
            <person name="Shea T."/>
            <person name="Sisk P."/>
            <person name="Sykes S."/>
            <person name="Wortman J."/>
            <person name="Nusbaum C."/>
            <person name="Birren B."/>
        </authorList>
    </citation>
    <scope>NUCLEOTIDE SEQUENCE [LARGE SCALE GENOMIC DNA]</scope>
    <source>
        <strain evidence="8">B84634 / Timone 84634 / DSM 17679 / JCM 13223</strain>
    </source>
</reference>
<feature type="transmembrane region" description="Helical" evidence="5">
    <location>
        <begin position="359"/>
        <end position="376"/>
    </location>
</feature>
<dbReference type="InterPro" id="IPR050382">
    <property type="entry name" value="MFS_Na/Anion_cotransporter"/>
</dbReference>
<feature type="transmembrane region" description="Helical" evidence="5">
    <location>
        <begin position="295"/>
        <end position="314"/>
    </location>
</feature>
<evidence type="ECO:0000256" key="1">
    <source>
        <dbReference type="ARBA" id="ARBA00004141"/>
    </source>
</evidence>
<dbReference type="Gene3D" id="1.20.1250.20">
    <property type="entry name" value="MFS general substrate transporter like domains"/>
    <property type="match status" value="1"/>
</dbReference>
<evidence type="ECO:0000256" key="2">
    <source>
        <dbReference type="ARBA" id="ARBA00022692"/>
    </source>
</evidence>
<dbReference type="OrthoDB" id="9781156at2"/>
<feature type="transmembrane region" description="Helical" evidence="5">
    <location>
        <begin position="119"/>
        <end position="139"/>
    </location>
</feature>
<keyword evidence="3 5" id="KW-1133">Transmembrane helix</keyword>
<protein>
    <recommendedName>
        <fullName evidence="6">Major facilitator superfamily (MFS) profile domain-containing protein</fullName>
    </recommendedName>
</protein>
<keyword evidence="8" id="KW-1185">Reference proteome</keyword>
<dbReference type="STRING" id="1121098.HMPREF1534_03195"/>
<dbReference type="EMBL" id="AQHY01000038">
    <property type="protein sequence ID" value="EOA53121.1"/>
    <property type="molecule type" value="Genomic_DNA"/>
</dbReference>
<accession>U6RBL1</accession>
<gene>
    <name evidence="7" type="ORF">HMPREF1534_03195</name>
</gene>
<comment type="subcellular location">
    <subcellularLocation>
        <location evidence="1">Membrane</location>
        <topology evidence="1">Multi-pass membrane protein</topology>
    </subcellularLocation>
</comment>
<feature type="transmembrane region" description="Helical" evidence="5">
    <location>
        <begin position="175"/>
        <end position="198"/>
    </location>
</feature>
<dbReference type="GO" id="GO:0016020">
    <property type="term" value="C:membrane"/>
    <property type="evidence" value="ECO:0007669"/>
    <property type="project" value="UniProtKB-SubCell"/>
</dbReference>
<dbReference type="AlphaFoldDB" id="U6RBL1"/>
<dbReference type="Pfam" id="PF07690">
    <property type="entry name" value="MFS_1"/>
    <property type="match status" value="1"/>
</dbReference>
<feature type="transmembrane region" description="Helical" evidence="5">
    <location>
        <begin position="415"/>
        <end position="433"/>
    </location>
</feature>
<evidence type="ECO:0000313" key="7">
    <source>
        <dbReference type="EMBL" id="EOA53121.1"/>
    </source>
</evidence>
<dbReference type="eggNOG" id="COG2271">
    <property type="taxonomic scope" value="Bacteria"/>
</dbReference>
<dbReference type="GO" id="GO:0015134">
    <property type="term" value="F:hexuronate transmembrane transporter activity"/>
    <property type="evidence" value="ECO:0007669"/>
    <property type="project" value="TreeGrafter"/>
</dbReference>
<proteinExistence type="predicted"/>
<evidence type="ECO:0000256" key="5">
    <source>
        <dbReference type="SAM" id="Phobius"/>
    </source>
</evidence>
<keyword evidence="4 5" id="KW-0472">Membrane</keyword>
<feature type="transmembrane region" description="Helical" evidence="5">
    <location>
        <begin position="210"/>
        <end position="229"/>
    </location>
</feature>
<evidence type="ECO:0000313" key="8">
    <source>
        <dbReference type="Proteomes" id="UP000017831"/>
    </source>
</evidence>
<dbReference type="HOGENOM" id="CLU_001265_5_1_10"/>
<evidence type="ECO:0000259" key="6">
    <source>
        <dbReference type="PROSITE" id="PS50850"/>
    </source>
</evidence>
<dbReference type="RefSeq" id="WP_005943203.1">
    <property type="nucleotide sequence ID" value="NZ_KB890336.1"/>
</dbReference>
<dbReference type="InterPro" id="IPR036259">
    <property type="entry name" value="MFS_trans_sf"/>
</dbReference>
<evidence type="ECO:0000256" key="4">
    <source>
        <dbReference type="ARBA" id="ARBA00023136"/>
    </source>
</evidence>
<dbReference type="PROSITE" id="PS50850">
    <property type="entry name" value="MFS"/>
    <property type="match status" value="1"/>
</dbReference>
<sequence length="491" mass="54270">MSTSQSSTGKMTNFRWIICAMLFFATTVNYLDRQVLSLTWKDFIAPEFHWTDSNYGDIAAIFSLVYAIANLFAGRFIDWMGTKKGYLWAIAVWSLGACMHALCGWATEQTLGIHNAGEMISATGAVASTIAITSVYYFIAARIVLGIGEAGNFPAAIKVTAEYFPKKDRAYSTSIFNAGATIGALAAPVTIPTLARYFQNIGIGNGWEMAFVVIGGLGFIWMGCWMFLYKKPAANPRVNTAELEYIEQDNNDENQTTEQQASANEFDNKKIPFWTCFKYPQTWAVFIGKFMTDGVWWFFLFWAPAYISDVYGFASDTGTAQLLIFVLYAITMLSIYGGKLPTIIINKTGKDPYAARMQAMFIFALFPLLALFAQPLGNYSYWYPIIIIGIAGAAHQSWSANIYSVVGDMFPKSTIATIVGIGGMAGGISSFLINMGSGRLFDYAAQTNMKFMGFEGKPAGYFIIFCICAVAYLLGWIIMKILVPKYKPVDA</sequence>
<dbReference type="GeneID" id="60060941"/>
<name>U6RBL1_9BACT</name>
<dbReference type="InterPro" id="IPR020846">
    <property type="entry name" value="MFS_dom"/>
</dbReference>
<dbReference type="PANTHER" id="PTHR11662:SF285">
    <property type="entry name" value="HEXURONATE TRANSPORTER"/>
    <property type="match status" value="1"/>
</dbReference>